<evidence type="ECO:0000313" key="11">
    <source>
        <dbReference type="EMBL" id="CAI0434078.1"/>
    </source>
</evidence>
<protein>
    <recommendedName>
        <fullName evidence="13">Cytochrome P450</fullName>
    </recommendedName>
</protein>
<feature type="transmembrane region" description="Helical" evidence="10">
    <location>
        <begin position="12"/>
        <end position="33"/>
    </location>
</feature>
<dbReference type="GO" id="GO:0005506">
    <property type="term" value="F:iron ion binding"/>
    <property type="evidence" value="ECO:0007669"/>
    <property type="project" value="InterPro"/>
</dbReference>
<comment type="similarity">
    <text evidence="2 9">Belongs to the cytochrome P450 family.</text>
</comment>
<reference evidence="11" key="1">
    <citation type="submission" date="2022-08" db="EMBL/GenBank/DDBJ databases">
        <authorList>
            <person name="Gutierrez-Valencia J."/>
        </authorList>
    </citation>
    <scope>NUCLEOTIDE SEQUENCE</scope>
</reference>
<evidence type="ECO:0000256" key="9">
    <source>
        <dbReference type="RuleBase" id="RU000461"/>
    </source>
</evidence>
<dbReference type="PANTHER" id="PTHR47955">
    <property type="entry name" value="CYTOCHROME P450 FAMILY 71 PROTEIN"/>
    <property type="match status" value="1"/>
</dbReference>
<dbReference type="InterPro" id="IPR001128">
    <property type="entry name" value="Cyt_P450"/>
</dbReference>
<dbReference type="PROSITE" id="PS00086">
    <property type="entry name" value="CYTOCHROME_P450"/>
    <property type="match status" value="1"/>
</dbReference>
<dbReference type="Gene3D" id="1.10.630.10">
    <property type="entry name" value="Cytochrome P450"/>
    <property type="match status" value="1"/>
</dbReference>
<keyword evidence="3 8" id="KW-0349">Heme</keyword>
<comment type="cofactor">
    <cofactor evidence="1 8">
        <name>heme</name>
        <dbReference type="ChEBI" id="CHEBI:30413"/>
    </cofactor>
</comment>
<evidence type="ECO:0000256" key="2">
    <source>
        <dbReference type="ARBA" id="ARBA00010617"/>
    </source>
</evidence>
<dbReference type="PRINTS" id="PR00463">
    <property type="entry name" value="EP450I"/>
</dbReference>
<proteinExistence type="inferred from homology"/>
<keyword evidence="10" id="KW-1133">Transmembrane helix</keyword>
<dbReference type="GO" id="GO:0016705">
    <property type="term" value="F:oxidoreductase activity, acting on paired donors, with incorporation or reduction of molecular oxygen"/>
    <property type="evidence" value="ECO:0007669"/>
    <property type="project" value="InterPro"/>
</dbReference>
<dbReference type="FunFam" id="1.10.630.10:FF:000043">
    <property type="entry name" value="Cytochrome P450 99A2"/>
    <property type="match status" value="1"/>
</dbReference>
<dbReference type="InterPro" id="IPR002401">
    <property type="entry name" value="Cyt_P450_E_grp-I"/>
</dbReference>
<dbReference type="GO" id="GO:0004497">
    <property type="term" value="F:monooxygenase activity"/>
    <property type="evidence" value="ECO:0007669"/>
    <property type="project" value="UniProtKB-KW"/>
</dbReference>
<dbReference type="PRINTS" id="PR00385">
    <property type="entry name" value="P450"/>
</dbReference>
<evidence type="ECO:0000256" key="8">
    <source>
        <dbReference type="PIRSR" id="PIRSR602401-1"/>
    </source>
</evidence>
<feature type="binding site" description="axial binding residue" evidence="8">
    <location>
        <position position="462"/>
    </location>
    <ligand>
        <name>heme</name>
        <dbReference type="ChEBI" id="CHEBI:30413"/>
    </ligand>
    <ligandPart>
        <name>Fe</name>
        <dbReference type="ChEBI" id="CHEBI:18248"/>
    </ligandPart>
</feature>
<dbReference type="AlphaFoldDB" id="A0AAV0LID5"/>
<evidence type="ECO:0000256" key="4">
    <source>
        <dbReference type="ARBA" id="ARBA00022723"/>
    </source>
</evidence>
<sequence length="528" mass="58927">MEYHSYSQTHFFPAAIFATTLLFLISSCTLLFLRRRQSNTSTATPPPGPTKLPFIGNLHQIAAGSSSLPHYLLRDLSAKHGSVMSLQLGQVPYVVISSAESAKQAMKTHDAVFAHRPAMLSARIMSYDFSGIGFAPYGAYWRHLRKIAVQELFSARRVRLFGSTREEEASDAVARIFSAAASAGQREEEVNFSEMVFSLTNGVVARVTFGKKYDGQEEFIPLIDEITKVIGGFNLADLFPAVKFLPVVTGMRSNLLKLRSKASRLLEAIIDDHRRCRTEAAAAGDDHVDDLVDVLLKLQADRQLDFQLTDDSIKAVILDIFLAGSDTSSTTIIWVMSELVKNPRVLRQVQEEVRSVCGSKGDVDESMLPELRYLKLVIKEALRLHAPVPLLVPRQCSEDCEIDGFHIKAASYVLVNVWAIGRDPKYWKDPEKFRPERFISSSVDFKGANFEFLPFGAGRRMCPGLLLGMANVELPLAKFLYHFDWKLAGGMKPQDLDMDESFGGTSTRKNDLKLIPIPYHQSNFANLN</sequence>
<comment type="caution">
    <text evidence="11">The sequence shown here is derived from an EMBL/GenBank/DDBJ whole genome shotgun (WGS) entry which is preliminary data.</text>
</comment>
<evidence type="ECO:0000256" key="7">
    <source>
        <dbReference type="ARBA" id="ARBA00023033"/>
    </source>
</evidence>
<dbReference type="CDD" id="cd11072">
    <property type="entry name" value="CYP71-like"/>
    <property type="match status" value="1"/>
</dbReference>
<gene>
    <name evidence="11" type="ORF">LITE_LOCUS24137</name>
</gene>
<evidence type="ECO:0000256" key="10">
    <source>
        <dbReference type="SAM" id="Phobius"/>
    </source>
</evidence>
<evidence type="ECO:0008006" key="13">
    <source>
        <dbReference type="Google" id="ProtNLM"/>
    </source>
</evidence>
<keyword evidence="7 9" id="KW-0503">Monooxygenase</keyword>
<dbReference type="PANTHER" id="PTHR47955:SF8">
    <property type="entry name" value="CYTOCHROME P450 71D11-LIKE"/>
    <property type="match status" value="1"/>
</dbReference>
<keyword evidence="6 8" id="KW-0408">Iron</keyword>
<keyword evidence="4 8" id="KW-0479">Metal-binding</keyword>
<organism evidence="11 12">
    <name type="scientific">Linum tenue</name>
    <dbReference type="NCBI Taxonomy" id="586396"/>
    <lineage>
        <taxon>Eukaryota</taxon>
        <taxon>Viridiplantae</taxon>
        <taxon>Streptophyta</taxon>
        <taxon>Embryophyta</taxon>
        <taxon>Tracheophyta</taxon>
        <taxon>Spermatophyta</taxon>
        <taxon>Magnoliopsida</taxon>
        <taxon>eudicotyledons</taxon>
        <taxon>Gunneridae</taxon>
        <taxon>Pentapetalae</taxon>
        <taxon>rosids</taxon>
        <taxon>fabids</taxon>
        <taxon>Malpighiales</taxon>
        <taxon>Linaceae</taxon>
        <taxon>Linum</taxon>
    </lineage>
</organism>
<keyword evidence="12" id="KW-1185">Reference proteome</keyword>
<evidence type="ECO:0000256" key="5">
    <source>
        <dbReference type="ARBA" id="ARBA00023002"/>
    </source>
</evidence>
<dbReference type="InterPro" id="IPR036396">
    <property type="entry name" value="Cyt_P450_sf"/>
</dbReference>
<dbReference type="EMBL" id="CAMGYJ010000006">
    <property type="protein sequence ID" value="CAI0434078.1"/>
    <property type="molecule type" value="Genomic_DNA"/>
</dbReference>
<accession>A0AAV0LID5</accession>
<dbReference type="Pfam" id="PF00067">
    <property type="entry name" value="p450"/>
    <property type="match status" value="1"/>
</dbReference>
<dbReference type="SUPFAM" id="SSF48264">
    <property type="entry name" value="Cytochrome P450"/>
    <property type="match status" value="1"/>
</dbReference>
<dbReference type="Proteomes" id="UP001154282">
    <property type="component" value="Unassembled WGS sequence"/>
</dbReference>
<evidence type="ECO:0000256" key="6">
    <source>
        <dbReference type="ARBA" id="ARBA00023004"/>
    </source>
</evidence>
<dbReference type="InterPro" id="IPR017972">
    <property type="entry name" value="Cyt_P450_CS"/>
</dbReference>
<keyword evidence="10" id="KW-0472">Membrane</keyword>
<evidence type="ECO:0000256" key="3">
    <source>
        <dbReference type="ARBA" id="ARBA00022617"/>
    </source>
</evidence>
<name>A0AAV0LID5_9ROSI</name>
<keyword evidence="10" id="KW-0812">Transmembrane</keyword>
<evidence type="ECO:0000256" key="1">
    <source>
        <dbReference type="ARBA" id="ARBA00001971"/>
    </source>
</evidence>
<keyword evidence="5 9" id="KW-0560">Oxidoreductase</keyword>
<evidence type="ECO:0000313" key="12">
    <source>
        <dbReference type="Proteomes" id="UP001154282"/>
    </source>
</evidence>
<dbReference type="GO" id="GO:0020037">
    <property type="term" value="F:heme binding"/>
    <property type="evidence" value="ECO:0007669"/>
    <property type="project" value="InterPro"/>
</dbReference>